<evidence type="ECO:0000256" key="1">
    <source>
        <dbReference type="ARBA" id="ARBA00009670"/>
    </source>
</evidence>
<dbReference type="Pfam" id="PF03109">
    <property type="entry name" value="ABC1"/>
    <property type="match status" value="1"/>
</dbReference>
<evidence type="ECO:0000259" key="2">
    <source>
        <dbReference type="Pfam" id="PF03109"/>
    </source>
</evidence>
<dbReference type="EMBL" id="CADCVS010000428">
    <property type="protein sequence ID" value="CAA9525074.1"/>
    <property type="molecule type" value="Genomic_DNA"/>
</dbReference>
<comment type="similarity">
    <text evidence="1">Belongs to the protein kinase superfamily. ADCK protein kinase family.</text>
</comment>
<gene>
    <name evidence="3" type="ORF">AVDCRST_MAG30-3308</name>
</gene>
<dbReference type="InterPro" id="IPR050154">
    <property type="entry name" value="UbiB_kinase"/>
</dbReference>
<dbReference type="AlphaFoldDB" id="A0A6J4TJN0"/>
<reference evidence="3" key="1">
    <citation type="submission" date="2020-02" db="EMBL/GenBank/DDBJ databases">
        <authorList>
            <person name="Meier V. D."/>
        </authorList>
    </citation>
    <scope>NUCLEOTIDE SEQUENCE</scope>
    <source>
        <strain evidence="3">AVDCRST_MAG30</strain>
    </source>
</reference>
<dbReference type="InterPro" id="IPR004147">
    <property type="entry name" value="ABC1_dom"/>
</dbReference>
<dbReference type="InterPro" id="IPR011009">
    <property type="entry name" value="Kinase-like_dom_sf"/>
</dbReference>
<evidence type="ECO:0000313" key="3">
    <source>
        <dbReference type="EMBL" id="CAA9525074.1"/>
    </source>
</evidence>
<feature type="domain" description="ABC1 atypical kinase-like" evidence="2">
    <location>
        <begin position="62"/>
        <end position="293"/>
    </location>
</feature>
<name>A0A6J4TJN0_9ACTN</name>
<dbReference type="PANTHER" id="PTHR10566">
    <property type="entry name" value="CHAPERONE-ACTIVITY OF BC1 COMPLEX CABC1 -RELATED"/>
    <property type="match status" value="1"/>
</dbReference>
<dbReference type="SUPFAM" id="SSF56112">
    <property type="entry name" value="Protein kinase-like (PK-like)"/>
    <property type="match status" value="1"/>
</dbReference>
<sequence>MPDRAQTDAARRAFAVLQSMRGVSGKLAQVADFVDPAWAPEGEERDRLEAQLAEIRSGAPEPLPAKRIERVLRDAWGGKISDHLAELEPEPAAMASAGQVHRGETGDGRVVAVKVIHPGLEEALRADLGNLSLLAHLAATAVQGLDPRAFAAELRDRALEEMDLEHEAQSQRAFWRAYRGHPFVCVPAPVTGLCHTGVLVSDWVEGTSFDEVLALGQGERDRYGEILARFHGGSMHHLSSFHADPHPGNHLLLDDGRVAFVDYGSVGRADPAWLAGLYDAAAAVETGDADRLTRDLAGLGYLAAAERVDGRFLLDHVRATGGWLLTGGRVTIDEALADELGAHQRGAARELADVAPHGRLPARDLLAGRLAGGLGAVLGRLRATAPWAAIGREYREGAEPATDLGAEEAAFWAERGHSRGPAVHELRRAA</sequence>
<proteinExistence type="inferred from homology"/>
<organism evidence="3">
    <name type="scientific">uncultured Solirubrobacteraceae bacterium</name>
    <dbReference type="NCBI Taxonomy" id="1162706"/>
    <lineage>
        <taxon>Bacteria</taxon>
        <taxon>Bacillati</taxon>
        <taxon>Actinomycetota</taxon>
        <taxon>Thermoleophilia</taxon>
        <taxon>Solirubrobacterales</taxon>
        <taxon>Solirubrobacteraceae</taxon>
        <taxon>environmental samples</taxon>
    </lineage>
</organism>
<accession>A0A6J4TJN0</accession>
<protein>
    <recommendedName>
        <fullName evidence="2">ABC1 atypical kinase-like domain-containing protein</fullName>
    </recommendedName>
</protein>
<dbReference type="PANTHER" id="PTHR10566:SF113">
    <property type="entry name" value="PROTEIN ACTIVITY OF BC1 COMPLEX KINASE 7, CHLOROPLASTIC"/>
    <property type="match status" value="1"/>
</dbReference>